<name>A0A6B0UUM8_IXORI</name>
<dbReference type="EMBL" id="GIFC01011168">
    <property type="protein sequence ID" value="MXU93251.1"/>
    <property type="molecule type" value="Transcribed_RNA"/>
</dbReference>
<evidence type="ECO:0000313" key="1">
    <source>
        <dbReference type="EMBL" id="MXU93251.1"/>
    </source>
</evidence>
<protein>
    <submittedName>
        <fullName evidence="1">Putative secreted protein</fullName>
    </submittedName>
</protein>
<accession>A0A6B0UUM8</accession>
<organism evidence="1">
    <name type="scientific">Ixodes ricinus</name>
    <name type="common">Common tick</name>
    <name type="synonym">Acarus ricinus</name>
    <dbReference type="NCBI Taxonomy" id="34613"/>
    <lineage>
        <taxon>Eukaryota</taxon>
        <taxon>Metazoa</taxon>
        <taxon>Ecdysozoa</taxon>
        <taxon>Arthropoda</taxon>
        <taxon>Chelicerata</taxon>
        <taxon>Arachnida</taxon>
        <taxon>Acari</taxon>
        <taxon>Parasitiformes</taxon>
        <taxon>Ixodida</taxon>
        <taxon>Ixodoidea</taxon>
        <taxon>Ixodidae</taxon>
        <taxon>Ixodinae</taxon>
        <taxon>Ixodes</taxon>
    </lineage>
</organism>
<sequence length="143" mass="14413">MGFGVRATFFFFSNVGLSETGAATGTVDLGLAETAERIPRDPVLLLLLLAATAATAGISVLSVTEQDATHGAIDAAVAVAVADAAAAAATGTWCNRGTSLLTAGFFFLITGVGGSIRCSGSLSLDTVASESLDDESMDSYCRI</sequence>
<dbReference type="AlphaFoldDB" id="A0A6B0UUM8"/>
<reference evidence="1" key="1">
    <citation type="submission" date="2019-12" db="EMBL/GenBank/DDBJ databases">
        <title>An insight into the sialome of adult female Ixodes ricinus ticks feeding for 6 days.</title>
        <authorList>
            <person name="Perner J."/>
            <person name="Ribeiro J.M.C."/>
        </authorList>
    </citation>
    <scope>NUCLEOTIDE SEQUENCE</scope>
    <source>
        <strain evidence="1">Semi-engorged</strain>
        <tissue evidence="1">Salivary glands</tissue>
    </source>
</reference>
<proteinExistence type="predicted"/>